<dbReference type="GO" id="GO:0004190">
    <property type="term" value="F:aspartic-type endopeptidase activity"/>
    <property type="evidence" value="ECO:0007669"/>
    <property type="project" value="UniProtKB-KW"/>
</dbReference>
<keyword evidence="5 10" id="KW-0064">Aspartyl protease</keyword>
<dbReference type="SUPFAM" id="SSF50630">
    <property type="entry name" value="Acid proteases"/>
    <property type="match status" value="1"/>
</dbReference>
<evidence type="ECO:0000256" key="11">
    <source>
        <dbReference type="SAM" id="SignalP"/>
    </source>
</evidence>
<evidence type="ECO:0000256" key="8">
    <source>
        <dbReference type="ARBA" id="ARBA00077656"/>
    </source>
</evidence>
<evidence type="ECO:0000256" key="3">
    <source>
        <dbReference type="ARBA" id="ARBA00022729"/>
    </source>
</evidence>
<evidence type="ECO:0000313" key="13">
    <source>
        <dbReference type="EMBL" id="GAA0152565.1"/>
    </source>
</evidence>
<dbReference type="PROSITE" id="PS51767">
    <property type="entry name" value="PEPTIDASE_A1"/>
    <property type="match status" value="1"/>
</dbReference>
<keyword evidence="4" id="KW-0677">Repeat</keyword>
<dbReference type="Pfam" id="PF14541">
    <property type="entry name" value="TAXi_C"/>
    <property type="match status" value="1"/>
</dbReference>
<dbReference type="PANTHER" id="PTHR13683">
    <property type="entry name" value="ASPARTYL PROTEASES"/>
    <property type="match status" value="1"/>
</dbReference>
<dbReference type="FunFam" id="2.40.70.10:FF:000027">
    <property type="entry name" value="Aspartic proteinase Asp1 isoform A"/>
    <property type="match status" value="1"/>
</dbReference>
<keyword evidence="3 11" id="KW-0732">Signal</keyword>
<dbReference type="GO" id="GO:0006508">
    <property type="term" value="P:proteolysis"/>
    <property type="evidence" value="ECO:0007669"/>
    <property type="project" value="UniProtKB-KW"/>
</dbReference>
<evidence type="ECO:0000256" key="4">
    <source>
        <dbReference type="ARBA" id="ARBA00022737"/>
    </source>
</evidence>
<feature type="domain" description="Peptidase A1" evidence="12">
    <location>
        <begin position="60"/>
        <end position="404"/>
    </location>
</feature>
<dbReference type="PANTHER" id="PTHR13683:SF800">
    <property type="entry name" value="EUKARYOTIC ASPARTYL PROTEASE FAMILY PROTEIN"/>
    <property type="match status" value="1"/>
</dbReference>
<reference evidence="13 14" key="1">
    <citation type="submission" date="2024-01" db="EMBL/GenBank/DDBJ databases">
        <title>The complete chloroplast genome sequence of Lithospermum erythrorhizon: insights into the phylogenetic relationship among Boraginaceae species and the maternal lineages of purple gromwells.</title>
        <authorList>
            <person name="Okada T."/>
            <person name="Watanabe K."/>
        </authorList>
    </citation>
    <scope>NUCLEOTIDE SEQUENCE [LARGE SCALE GENOMIC DNA]</scope>
</reference>
<evidence type="ECO:0000256" key="1">
    <source>
        <dbReference type="ARBA" id="ARBA00007447"/>
    </source>
</evidence>
<name>A0AAV3PMT9_LITER</name>
<dbReference type="InterPro" id="IPR021109">
    <property type="entry name" value="Peptidase_aspartic_dom_sf"/>
</dbReference>
<dbReference type="PROSITE" id="PS00141">
    <property type="entry name" value="ASP_PROTEASE"/>
    <property type="match status" value="1"/>
</dbReference>
<dbReference type="Proteomes" id="UP001454036">
    <property type="component" value="Unassembled WGS sequence"/>
</dbReference>
<evidence type="ECO:0000259" key="12">
    <source>
        <dbReference type="PROSITE" id="PS51767"/>
    </source>
</evidence>
<dbReference type="InterPro" id="IPR032799">
    <property type="entry name" value="TAXi_C"/>
</dbReference>
<dbReference type="InterPro" id="IPR001461">
    <property type="entry name" value="Aspartic_peptidase_A1"/>
</dbReference>
<proteinExistence type="inferred from homology"/>
<dbReference type="InterPro" id="IPR032861">
    <property type="entry name" value="TAXi_N"/>
</dbReference>
<dbReference type="Pfam" id="PF14543">
    <property type="entry name" value="TAXi_N"/>
    <property type="match status" value="1"/>
</dbReference>
<dbReference type="InterPro" id="IPR033121">
    <property type="entry name" value="PEPTIDASE_A1"/>
</dbReference>
<comment type="caution">
    <text evidence="13">The sequence shown here is derived from an EMBL/GenBank/DDBJ whole genome shotgun (WGS) entry which is preliminary data.</text>
</comment>
<dbReference type="PRINTS" id="PR00792">
    <property type="entry name" value="PEPSIN"/>
</dbReference>
<evidence type="ECO:0000256" key="7">
    <source>
        <dbReference type="ARBA" id="ARBA00068871"/>
    </source>
</evidence>
<dbReference type="Gene3D" id="2.40.70.10">
    <property type="entry name" value="Acid Proteases"/>
    <property type="match status" value="2"/>
</dbReference>
<evidence type="ECO:0000256" key="10">
    <source>
        <dbReference type="RuleBase" id="RU000454"/>
    </source>
</evidence>
<dbReference type="FunFam" id="2.40.70.10:FF:000015">
    <property type="entry name" value="Aspartyl protease family protein"/>
    <property type="match status" value="1"/>
</dbReference>
<evidence type="ECO:0000256" key="5">
    <source>
        <dbReference type="ARBA" id="ARBA00022750"/>
    </source>
</evidence>
<protein>
    <recommendedName>
        <fullName evidence="7">Aspartic proteinase Asp1</fullName>
    </recommendedName>
    <alternativeName>
        <fullName evidence="8">Nucellin-like protein</fullName>
    </alternativeName>
</protein>
<evidence type="ECO:0000256" key="9">
    <source>
        <dbReference type="PIRSR" id="PIRSR601461-1"/>
    </source>
</evidence>
<keyword evidence="14" id="KW-1185">Reference proteome</keyword>
<keyword evidence="6 10" id="KW-0378">Hydrolase</keyword>
<evidence type="ECO:0000256" key="6">
    <source>
        <dbReference type="ARBA" id="ARBA00022801"/>
    </source>
</evidence>
<feature type="active site" evidence="9">
    <location>
        <position position="78"/>
    </location>
</feature>
<feature type="active site" evidence="9">
    <location>
        <position position="273"/>
    </location>
</feature>
<feature type="chain" id="PRO_5043831116" description="Aspartic proteinase Asp1" evidence="11">
    <location>
        <begin position="22"/>
        <end position="419"/>
    </location>
</feature>
<dbReference type="EMBL" id="BAABME010002008">
    <property type="protein sequence ID" value="GAA0152565.1"/>
    <property type="molecule type" value="Genomic_DNA"/>
</dbReference>
<comment type="similarity">
    <text evidence="1 10">Belongs to the peptidase A1 family.</text>
</comment>
<organism evidence="13 14">
    <name type="scientific">Lithospermum erythrorhizon</name>
    <name type="common">Purple gromwell</name>
    <name type="synonym">Lithospermum officinale var. erythrorhizon</name>
    <dbReference type="NCBI Taxonomy" id="34254"/>
    <lineage>
        <taxon>Eukaryota</taxon>
        <taxon>Viridiplantae</taxon>
        <taxon>Streptophyta</taxon>
        <taxon>Embryophyta</taxon>
        <taxon>Tracheophyta</taxon>
        <taxon>Spermatophyta</taxon>
        <taxon>Magnoliopsida</taxon>
        <taxon>eudicotyledons</taxon>
        <taxon>Gunneridae</taxon>
        <taxon>Pentapetalae</taxon>
        <taxon>asterids</taxon>
        <taxon>lamiids</taxon>
        <taxon>Boraginales</taxon>
        <taxon>Boraginaceae</taxon>
        <taxon>Boraginoideae</taxon>
        <taxon>Lithospermeae</taxon>
        <taxon>Lithospermum</taxon>
    </lineage>
</organism>
<sequence>MMYDQVFVLFLFCLLFTTSSAESNHKWRSSVTMFNNNDYQETKSSIIFPLFGDVYPNGFFFAEVSIGQPPKPYFLDPDTGSDLTWVQCDAPCVHCTKAPHPYYRPSNDLVPCKDPLCSLLHSDDYKCDDPDQCDYEVEYADGGSSLGVVVKDVLSLYLSTGIQIRTRLTLGCGYDQLPGASYHPLDGVLGLGRGRSSIVSQLHNRAVIQNVIGHCLSARGGGYLFFGDDLYAASQITWTSMSSNDINHYSAVAVEFLFGGKGTGIKNFHVVFDSGSSYTYLNSQTYGILLSLVMKEIEGKPLQEVNDDQTLPFCWKGEEPIRGISDVSKYFKPLTLSFASGWRTESQFQIPPESYLIISSKGSVCMGILNGTAIGLQNLNLIGDISMQDKMVIYDNQKKQIGWVSANCDRLPNSNALFL</sequence>
<dbReference type="InterPro" id="IPR001969">
    <property type="entry name" value="Aspartic_peptidase_AS"/>
</dbReference>
<evidence type="ECO:0000313" key="14">
    <source>
        <dbReference type="Proteomes" id="UP001454036"/>
    </source>
</evidence>
<evidence type="ECO:0000256" key="2">
    <source>
        <dbReference type="ARBA" id="ARBA00022670"/>
    </source>
</evidence>
<dbReference type="AlphaFoldDB" id="A0AAV3PMT9"/>
<keyword evidence="2 10" id="KW-0645">Protease</keyword>
<gene>
    <name evidence="13" type="ORF">LIER_11015</name>
</gene>
<feature type="signal peptide" evidence="11">
    <location>
        <begin position="1"/>
        <end position="21"/>
    </location>
</feature>
<accession>A0AAV3PMT9</accession>